<dbReference type="Proteomes" id="UP000516428">
    <property type="component" value="Plasmid unnamed2"/>
</dbReference>
<protein>
    <submittedName>
        <fullName evidence="1">Uncharacterized protein</fullName>
    </submittedName>
</protein>
<gene>
    <name evidence="1" type="ORF">IAG42_37180</name>
</gene>
<organism evidence="1 2">
    <name type="scientific">Streptomyces xanthii</name>
    <dbReference type="NCBI Taxonomy" id="2768069"/>
    <lineage>
        <taxon>Bacteria</taxon>
        <taxon>Bacillati</taxon>
        <taxon>Actinomycetota</taxon>
        <taxon>Actinomycetes</taxon>
        <taxon>Kitasatosporales</taxon>
        <taxon>Streptomycetaceae</taxon>
        <taxon>Streptomyces</taxon>
    </lineage>
</organism>
<geneLocation type="plasmid" evidence="1 2">
    <name>unnamed2</name>
</geneLocation>
<dbReference type="EMBL" id="CP061283">
    <property type="protein sequence ID" value="QNS09403.1"/>
    <property type="molecule type" value="Genomic_DNA"/>
</dbReference>
<accession>A0A7H1BKZ8</accession>
<name>A0A7H1BKZ8_9ACTN</name>
<evidence type="ECO:0000313" key="2">
    <source>
        <dbReference type="Proteomes" id="UP000516428"/>
    </source>
</evidence>
<sequence>MSAAVPVPAPLYAALEMCHPESLPGWLSDAIPRCATAAAPLQLDERQVEELADLTASTWWECQQAAADDAPLAESFARACEETLTLLGRASN</sequence>
<proteinExistence type="predicted"/>
<keyword evidence="2" id="KW-1185">Reference proteome</keyword>
<keyword evidence="1" id="KW-0614">Plasmid</keyword>
<dbReference type="AlphaFoldDB" id="A0A7H1BKZ8"/>
<dbReference type="KEGG" id="sxn:IAG42_37180"/>
<reference evidence="1 2" key="1">
    <citation type="submission" date="2020-09" db="EMBL/GenBank/DDBJ databases">
        <title>A novel species.</title>
        <authorList>
            <person name="Gao J."/>
        </authorList>
    </citation>
    <scope>NUCLEOTIDE SEQUENCE [LARGE SCALE GENOMIC DNA]</scope>
    <source>
        <strain evidence="1 2">CRXT-Y-14</strain>
        <plasmid evidence="1 2">unnamed2</plasmid>
    </source>
</reference>
<dbReference type="RefSeq" id="WP_188342058.1">
    <property type="nucleotide sequence ID" value="NZ_CP061283.1"/>
</dbReference>
<evidence type="ECO:0000313" key="1">
    <source>
        <dbReference type="EMBL" id="QNS09403.1"/>
    </source>
</evidence>